<evidence type="ECO:0008006" key="4">
    <source>
        <dbReference type="Google" id="ProtNLM"/>
    </source>
</evidence>
<dbReference type="Proteomes" id="UP001162891">
    <property type="component" value="Chromosome"/>
</dbReference>
<feature type="signal peptide" evidence="1">
    <location>
        <begin position="1"/>
        <end position="23"/>
    </location>
</feature>
<proteinExistence type="predicted"/>
<evidence type="ECO:0000313" key="3">
    <source>
        <dbReference type="Proteomes" id="UP001162891"/>
    </source>
</evidence>
<dbReference type="EMBL" id="AP025591">
    <property type="protein sequence ID" value="BDG03965.1"/>
    <property type="molecule type" value="Genomic_DNA"/>
</dbReference>
<accession>A0ABM7WWR9</accession>
<name>A0ABM7WWR9_9BACT</name>
<keyword evidence="1" id="KW-0732">Signal</keyword>
<dbReference type="RefSeq" id="WP_248352340.1">
    <property type="nucleotide sequence ID" value="NZ_AP025591.1"/>
</dbReference>
<gene>
    <name evidence="2" type="ORF">AMOR_29610</name>
</gene>
<feature type="chain" id="PRO_5046256628" description="Outer membrane protein beta-barrel domain-containing protein" evidence="1">
    <location>
        <begin position="24"/>
        <end position="165"/>
    </location>
</feature>
<evidence type="ECO:0000256" key="1">
    <source>
        <dbReference type="SAM" id="SignalP"/>
    </source>
</evidence>
<organism evidence="2 3">
    <name type="scientific">Anaeromyxobacter oryzae</name>
    <dbReference type="NCBI Taxonomy" id="2918170"/>
    <lineage>
        <taxon>Bacteria</taxon>
        <taxon>Pseudomonadati</taxon>
        <taxon>Myxococcota</taxon>
        <taxon>Myxococcia</taxon>
        <taxon>Myxococcales</taxon>
        <taxon>Cystobacterineae</taxon>
        <taxon>Anaeromyxobacteraceae</taxon>
        <taxon>Anaeromyxobacter</taxon>
    </lineage>
</organism>
<sequence>MPRLHALVLSAAALALAGGRATAQEGGHPTLFTASASIAGGSELGLDHGKPGLGEAEVAAGLESADLGLRGELAATLGFAPDSHVALRPGIRYRLPGMPIQLRAALDAADSRGHGFRWRWLLVGVATELRVTSLMGLYAELDTGAPLNADAGLPLLFRAGASFRF</sequence>
<keyword evidence="3" id="KW-1185">Reference proteome</keyword>
<evidence type="ECO:0000313" key="2">
    <source>
        <dbReference type="EMBL" id="BDG03965.1"/>
    </source>
</evidence>
<protein>
    <recommendedName>
        <fullName evidence="4">Outer membrane protein beta-barrel domain-containing protein</fullName>
    </recommendedName>
</protein>
<reference evidence="3" key="1">
    <citation type="journal article" date="2022" name="Int. J. Syst. Evol. Microbiol.">
        <title>Anaeromyxobacter oryzae sp. nov., Anaeromyxobacter diazotrophicus sp. nov. and Anaeromyxobacter paludicola sp. nov., isolated from paddy soils.</title>
        <authorList>
            <person name="Itoh H."/>
            <person name="Xu Z."/>
            <person name="Mise K."/>
            <person name="Masuda Y."/>
            <person name="Ushijima N."/>
            <person name="Hayakawa C."/>
            <person name="Shiratori Y."/>
            <person name="Senoo K."/>
        </authorList>
    </citation>
    <scope>NUCLEOTIDE SEQUENCE [LARGE SCALE GENOMIC DNA]</scope>
    <source>
        <strain evidence="3">Red232</strain>
    </source>
</reference>